<evidence type="ECO:0000256" key="1">
    <source>
        <dbReference type="SAM" id="MobiDB-lite"/>
    </source>
</evidence>
<evidence type="ECO:0000313" key="2">
    <source>
        <dbReference type="EMBL" id="PXF47954.1"/>
    </source>
</evidence>
<dbReference type="Proteomes" id="UP000247409">
    <property type="component" value="Unassembled WGS sequence"/>
</dbReference>
<evidence type="ECO:0000313" key="3">
    <source>
        <dbReference type="Proteomes" id="UP000247409"/>
    </source>
</evidence>
<feature type="region of interest" description="Disordered" evidence="1">
    <location>
        <begin position="235"/>
        <end position="269"/>
    </location>
</feature>
<sequence length="269" mass="30166">MAYALGLGLQVHFSFAENEKASELIDDSCFRAYRIAKCRKQNGKTECRSIVLETQAKRIGTLLDKHGYRDDPDAPFVKSSSIFPSSSNISQIIRVGFHFFQREIDYLSSMNAHERPIILDTVGHSIYMRDMRAVLLEDVSRSSLYVLYSFFGGSKVSSGGVSDAHSDVPIRCPDGWKYVQRITPVDDVYEYCYSLQCFSLDHTVMVFMVQKESCCDKCNYFRCAAATDEVVGSKEVTDGQPKHTISDSEVSPLTSTSDESNHPATLINI</sequence>
<gene>
    <name evidence="2" type="ORF">BWQ96_02340</name>
</gene>
<feature type="compositionally biased region" description="Basic and acidic residues" evidence="1">
    <location>
        <begin position="235"/>
        <end position="246"/>
    </location>
</feature>
<accession>A0A2V3J0P5</accession>
<comment type="caution">
    <text evidence="2">The sequence shown here is derived from an EMBL/GenBank/DDBJ whole genome shotgun (WGS) entry which is preliminary data.</text>
</comment>
<name>A0A2V3J0P5_9FLOR</name>
<organism evidence="2 3">
    <name type="scientific">Gracilariopsis chorda</name>
    <dbReference type="NCBI Taxonomy" id="448386"/>
    <lineage>
        <taxon>Eukaryota</taxon>
        <taxon>Rhodophyta</taxon>
        <taxon>Florideophyceae</taxon>
        <taxon>Rhodymeniophycidae</taxon>
        <taxon>Gracilariales</taxon>
        <taxon>Gracilariaceae</taxon>
        <taxon>Gracilariopsis</taxon>
    </lineage>
</organism>
<dbReference type="EMBL" id="NBIV01000018">
    <property type="protein sequence ID" value="PXF47954.1"/>
    <property type="molecule type" value="Genomic_DNA"/>
</dbReference>
<dbReference type="AlphaFoldDB" id="A0A2V3J0P5"/>
<reference evidence="2 3" key="1">
    <citation type="journal article" date="2018" name="Mol. Biol. Evol.">
        <title>Analysis of the draft genome of the red seaweed Gracilariopsis chorda provides insights into genome size evolution in Rhodophyta.</title>
        <authorList>
            <person name="Lee J."/>
            <person name="Yang E.C."/>
            <person name="Graf L."/>
            <person name="Yang J.H."/>
            <person name="Qiu H."/>
            <person name="Zel Zion U."/>
            <person name="Chan C.X."/>
            <person name="Stephens T.G."/>
            <person name="Weber A.P.M."/>
            <person name="Boo G.H."/>
            <person name="Boo S.M."/>
            <person name="Kim K.M."/>
            <person name="Shin Y."/>
            <person name="Jung M."/>
            <person name="Lee S.J."/>
            <person name="Yim H.S."/>
            <person name="Lee J.H."/>
            <person name="Bhattacharya D."/>
            <person name="Yoon H.S."/>
        </authorList>
    </citation>
    <scope>NUCLEOTIDE SEQUENCE [LARGE SCALE GENOMIC DNA]</scope>
    <source>
        <strain evidence="2 3">SKKU-2015</strain>
        <tissue evidence="2">Whole body</tissue>
    </source>
</reference>
<proteinExistence type="predicted"/>
<keyword evidence="3" id="KW-1185">Reference proteome</keyword>
<feature type="compositionally biased region" description="Polar residues" evidence="1">
    <location>
        <begin position="247"/>
        <end position="258"/>
    </location>
</feature>
<protein>
    <submittedName>
        <fullName evidence="2">Uncharacterized protein</fullName>
    </submittedName>
</protein>